<gene>
    <name evidence="1" type="ORF">IEO70_01515</name>
</gene>
<comment type="caution">
    <text evidence="1">The sequence shown here is derived from an EMBL/GenBank/DDBJ whole genome shotgun (WGS) entry which is preliminary data.</text>
</comment>
<dbReference type="PANTHER" id="PTHR11264:SF8">
    <property type="entry name" value="URACIL-DNA GLYCOSYLASE-LIKE DOMAIN-CONTAINING PROTEIN"/>
    <property type="match status" value="1"/>
</dbReference>
<name>A0A927CTR1_9BACI</name>
<evidence type="ECO:0000313" key="2">
    <source>
        <dbReference type="Proteomes" id="UP000602076"/>
    </source>
</evidence>
<evidence type="ECO:0000313" key="1">
    <source>
        <dbReference type="EMBL" id="MBD3107044.1"/>
    </source>
</evidence>
<dbReference type="InterPro" id="IPR036895">
    <property type="entry name" value="Uracil-DNA_glycosylase-like_sf"/>
</dbReference>
<keyword evidence="2" id="KW-1185">Reference proteome</keyword>
<dbReference type="RefSeq" id="WP_190996591.1">
    <property type="nucleotide sequence ID" value="NZ_JACXSI010000002.1"/>
</dbReference>
<dbReference type="SUPFAM" id="SSF52141">
    <property type="entry name" value="Uracil-DNA glycosylase-like"/>
    <property type="match status" value="1"/>
</dbReference>
<reference evidence="1" key="1">
    <citation type="submission" date="2020-09" db="EMBL/GenBank/DDBJ databases">
        <title>Bacillus faecalis sp. nov., a moderately halophilic bacterium isolated from cow faeces.</title>
        <authorList>
            <person name="Jiang L."/>
            <person name="Lee J."/>
        </authorList>
    </citation>
    <scope>NUCLEOTIDE SEQUENCE</scope>
    <source>
        <strain evidence="1">AGMB 02131</strain>
    </source>
</reference>
<dbReference type="EMBL" id="JACXSI010000002">
    <property type="protein sequence ID" value="MBD3107044.1"/>
    <property type="molecule type" value="Genomic_DNA"/>
</dbReference>
<sequence>MIVPNNVHLSWQGFLTDEIRQELQGIEKQIGENYNPSNSEQILRFLTTDLEKVRVIWLGQDVYPMKGVATGRSFEVGTLENWQQPFKQVSMKNIIRLIHKEYNNIQSYNEIKSYEEIKKEIASGTFQLQTPKKWFDALEEQGVLFLNTSFTCETGKPNSHKEIWAHFSKCVLLYISKVNPDIIWFLWGKEAMGNKPFIEQGVFYESRHPMMCSVKYENDFLKFDGFRKTMNIINWLGI</sequence>
<accession>A0A927CTR1</accession>
<dbReference type="GO" id="GO:0097510">
    <property type="term" value="P:base-excision repair, AP site formation via deaminated base removal"/>
    <property type="evidence" value="ECO:0007669"/>
    <property type="project" value="TreeGrafter"/>
</dbReference>
<dbReference type="Gene3D" id="3.40.470.10">
    <property type="entry name" value="Uracil-DNA glycosylase-like domain"/>
    <property type="match status" value="1"/>
</dbReference>
<dbReference type="GO" id="GO:0004844">
    <property type="term" value="F:uracil DNA N-glycosylase activity"/>
    <property type="evidence" value="ECO:0007669"/>
    <property type="project" value="InterPro"/>
</dbReference>
<organism evidence="1 2">
    <name type="scientific">Peribacillus faecalis</name>
    <dbReference type="NCBI Taxonomy" id="2772559"/>
    <lineage>
        <taxon>Bacteria</taxon>
        <taxon>Bacillati</taxon>
        <taxon>Bacillota</taxon>
        <taxon>Bacilli</taxon>
        <taxon>Bacillales</taxon>
        <taxon>Bacillaceae</taxon>
        <taxon>Peribacillus</taxon>
    </lineage>
</organism>
<dbReference type="PANTHER" id="PTHR11264">
    <property type="entry name" value="URACIL-DNA GLYCOSYLASE"/>
    <property type="match status" value="1"/>
</dbReference>
<proteinExistence type="predicted"/>
<dbReference type="AlphaFoldDB" id="A0A927CTR1"/>
<dbReference type="CDD" id="cd10027">
    <property type="entry name" value="UDG-F1-like"/>
    <property type="match status" value="1"/>
</dbReference>
<dbReference type="InterPro" id="IPR002043">
    <property type="entry name" value="UDG_fam1"/>
</dbReference>
<protein>
    <submittedName>
        <fullName evidence="1">Uracil-DNA glycosylase</fullName>
    </submittedName>
</protein>
<dbReference type="Proteomes" id="UP000602076">
    <property type="component" value="Unassembled WGS sequence"/>
</dbReference>